<organism evidence="6 7">
    <name type="scientific">Aspergillus granulosus</name>
    <dbReference type="NCBI Taxonomy" id="176169"/>
    <lineage>
        <taxon>Eukaryota</taxon>
        <taxon>Fungi</taxon>
        <taxon>Dikarya</taxon>
        <taxon>Ascomycota</taxon>
        <taxon>Pezizomycotina</taxon>
        <taxon>Eurotiomycetes</taxon>
        <taxon>Eurotiomycetidae</taxon>
        <taxon>Eurotiales</taxon>
        <taxon>Aspergillaceae</taxon>
        <taxon>Aspergillus</taxon>
        <taxon>Aspergillus subgen. Nidulantes</taxon>
    </lineage>
</organism>
<accession>A0ABR4GXM1</accession>
<reference evidence="6 7" key="1">
    <citation type="submission" date="2024-07" db="EMBL/GenBank/DDBJ databases">
        <title>Section-level genome sequencing and comparative genomics of Aspergillus sections Usti and Cavernicolus.</title>
        <authorList>
            <consortium name="Lawrence Berkeley National Laboratory"/>
            <person name="Nybo J.L."/>
            <person name="Vesth T.C."/>
            <person name="Theobald S."/>
            <person name="Frisvad J.C."/>
            <person name="Larsen T.O."/>
            <person name="Kjaerboelling I."/>
            <person name="Rothschild-Mancinelli K."/>
            <person name="Lyhne E.K."/>
            <person name="Kogle M.E."/>
            <person name="Barry K."/>
            <person name="Clum A."/>
            <person name="Na H."/>
            <person name="Ledsgaard L."/>
            <person name="Lin J."/>
            <person name="Lipzen A."/>
            <person name="Kuo A."/>
            <person name="Riley R."/>
            <person name="Mondo S."/>
            <person name="Labutti K."/>
            <person name="Haridas S."/>
            <person name="Pangalinan J."/>
            <person name="Salamov A.A."/>
            <person name="Simmons B.A."/>
            <person name="Magnuson J.K."/>
            <person name="Chen J."/>
            <person name="Drula E."/>
            <person name="Henrissat B."/>
            <person name="Wiebenga A."/>
            <person name="Lubbers R.J."/>
            <person name="Gomes A.C."/>
            <person name="Makela M.R."/>
            <person name="Stajich J."/>
            <person name="Grigoriev I.V."/>
            <person name="Mortensen U.H."/>
            <person name="De Vries R.P."/>
            <person name="Baker S.E."/>
            <person name="Andersen M.R."/>
        </authorList>
    </citation>
    <scope>NUCLEOTIDE SEQUENCE [LARGE SCALE GENOMIC DNA]</scope>
    <source>
        <strain evidence="6 7">CBS 588.65</strain>
    </source>
</reference>
<gene>
    <name evidence="6" type="ORF">BJX63DRAFT_425005</name>
</gene>
<feature type="transmembrane region" description="Helical" evidence="5">
    <location>
        <begin position="39"/>
        <end position="57"/>
    </location>
</feature>
<feature type="transmembrane region" description="Helical" evidence="5">
    <location>
        <begin position="77"/>
        <end position="99"/>
    </location>
</feature>
<evidence type="ECO:0000256" key="3">
    <source>
        <dbReference type="ARBA" id="ARBA00022989"/>
    </source>
</evidence>
<feature type="transmembrane region" description="Helical" evidence="5">
    <location>
        <begin position="150"/>
        <end position="172"/>
    </location>
</feature>
<evidence type="ECO:0000256" key="5">
    <source>
        <dbReference type="SAM" id="Phobius"/>
    </source>
</evidence>
<evidence type="ECO:0000256" key="2">
    <source>
        <dbReference type="ARBA" id="ARBA00022692"/>
    </source>
</evidence>
<protein>
    <submittedName>
        <fullName evidence="6">Uncharacterized protein</fullName>
    </submittedName>
</protein>
<feature type="transmembrane region" description="Helical" evidence="5">
    <location>
        <begin position="212"/>
        <end position="234"/>
    </location>
</feature>
<evidence type="ECO:0000256" key="4">
    <source>
        <dbReference type="ARBA" id="ARBA00023136"/>
    </source>
</evidence>
<dbReference type="EMBL" id="JBFXLT010000126">
    <property type="protein sequence ID" value="KAL2807954.1"/>
    <property type="molecule type" value="Genomic_DNA"/>
</dbReference>
<comment type="subcellular location">
    <subcellularLocation>
        <location evidence="1">Membrane</location>
        <topology evidence="1">Multi-pass membrane protein</topology>
    </subcellularLocation>
</comment>
<sequence length="328" mass="35992">MALFPPLAPPTTLALRILHNCTRSVGKLQEQTTQNQSDIKLYTIMSPIMIATFLISLDTIPAITSAFHTTGDMGCSSIMFIVGRAIAAICGSVIITIVLPIQHRLLFTRLIVSVFSIGRVIALIIGGAFTSHATRQWCFLLDLPTGAITIMNSLGLPGCAIFLLSIVMVFLAPQWGGNEHAWSSATIIRLSLGELHRAWSAMIPFKLLKDQSIALSIYLVILVMGGYIMPVYYLPEWFQIVHGASSIRSSVVLLPFIGFQILQDLGTSFAGKMGLLTVQNELKYRPAIIPIWIATVPFAQHFGTSVLRTIAETIFHNSLVDGLEERLR</sequence>
<keyword evidence="3 5" id="KW-1133">Transmembrane helix</keyword>
<dbReference type="Proteomes" id="UP001610334">
    <property type="component" value="Unassembled WGS sequence"/>
</dbReference>
<dbReference type="PANTHER" id="PTHR23501">
    <property type="entry name" value="MAJOR FACILITATOR SUPERFAMILY"/>
    <property type="match status" value="1"/>
</dbReference>
<keyword evidence="4 5" id="KW-0472">Membrane</keyword>
<evidence type="ECO:0000313" key="7">
    <source>
        <dbReference type="Proteomes" id="UP001610334"/>
    </source>
</evidence>
<dbReference type="Gene3D" id="1.20.1250.20">
    <property type="entry name" value="MFS general substrate transporter like domains"/>
    <property type="match status" value="1"/>
</dbReference>
<proteinExistence type="predicted"/>
<evidence type="ECO:0000256" key="1">
    <source>
        <dbReference type="ARBA" id="ARBA00004141"/>
    </source>
</evidence>
<feature type="transmembrane region" description="Helical" evidence="5">
    <location>
        <begin position="106"/>
        <end position="130"/>
    </location>
</feature>
<dbReference type="InterPro" id="IPR036259">
    <property type="entry name" value="MFS_trans_sf"/>
</dbReference>
<keyword evidence="2 5" id="KW-0812">Transmembrane</keyword>
<comment type="caution">
    <text evidence="6">The sequence shown here is derived from an EMBL/GenBank/DDBJ whole genome shotgun (WGS) entry which is preliminary data.</text>
</comment>
<name>A0ABR4GXM1_9EURO</name>
<dbReference type="SUPFAM" id="SSF103473">
    <property type="entry name" value="MFS general substrate transporter"/>
    <property type="match status" value="1"/>
</dbReference>
<dbReference type="PANTHER" id="PTHR23501:SF198">
    <property type="entry name" value="AZOLE RESISTANCE PROTEIN 1-RELATED"/>
    <property type="match status" value="1"/>
</dbReference>
<keyword evidence="7" id="KW-1185">Reference proteome</keyword>
<evidence type="ECO:0000313" key="6">
    <source>
        <dbReference type="EMBL" id="KAL2807954.1"/>
    </source>
</evidence>